<keyword evidence="6 7" id="KW-0472">Membrane</keyword>
<dbReference type="EMBL" id="DSRU01000409">
    <property type="protein sequence ID" value="HFN01436.1"/>
    <property type="molecule type" value="Genomic_DNA"/>
</dbReference>
<proteinExistence type="inferred from homology"/>
<dbReference type="Pfam" id="PF00482">
    <property type="entry name" value="T2SSF"/>
    <property type="match status" value="2"/>
</dbReference>
<comment type="similarity">
    <text evidence="2">Belongs to the GSP F family.</text>
</comment>
<dbReference type="Gene3D" id="1.20.81.30">
    <property type="entry name" value="Type II secretion system (T2SS), domain F"/>
    <property type="match status" value="2"/>
</dbReference>
<evidence type="ECO:0000256" key="6">
    <source>
        <dbReference type="ARBA" id="ARBA00023136"/>
    </source>
</evidence>
<keyword evidence="5 7" id="KW-1133">Transmembrane helix</keyword>
<dbReference type="PANTHER" id="PTHR30012:SF0">
    <property type="entry name" value="TYPE II SECRETION SYSTEM PROTEIN F-RELATED"/>
    <property type="match status" value="1"/>
</dbReference>
<sequence length="318" mass="35957">MFADSRWILENARFLRQLAALLNAGVPIQQALSMAGRDCSKELQKALQIASQYVTTGQGLAESLKLASRRFDRWTLSLIYAAEESGALPETCDRLANNFEIQIRRRRLYRSVAFFCLLLMLGSCVFIFALMQRSLHFLWLPRFWIWLVVVSIAFWGLLRWTNAQYQGQALLRSLSRLPMITPIVEARSMIYLSELAIALQSGLSLLQGLDLLQRRIPDPVLVNQLELATQQVKQGHTLSQGLAGKVPLVAFQMVRVGEETGDLGRSLQKMGEYYEAQLYYRLRQLYATLRPITLIALGAIVLLAGVQTISNLLNRLPS</sequence>
<keyword evidence="3" id="KW-1003">Cell membrane</keyword>
<dbReference type="InterPro" id="IPR003004">
    <property type="entry name" value="GspF/PilC"/>
</dbReference>
<evidence type="ECO:0000256" key="1">
    <source>
        <dbReference type="ARBA" id="ARBA00004651"/>
    </source>
</evidence>
<organism evidence="9">
    <name type="scientific">Oscillatoriales cyanobacterium SpSt-418</name>
    <dbReference type="NCBI Taxonomy" id="2282169"/>
    <lineage>
        <taxon>Bacteria</taxon>
        <taxon>Bacillati</taxon>
        <taxon>Cyanobacteriota</taxon>
        <taxon>Cyanophyceae</taxon>
        <taxon>Oscillatoriophycideae</taxon>
        <taxon>Oscillatoriales</taxon>
    </lineage>
</organism>
<evidence type="ECO:0000256" key="2">
    <source>
        <dbReference type="ARBA" id="ARBA00005745"/>
    </source>
</evidence>
<evidence type="ECO:0000256" key="4">
    <source>
        <dbReference type="ARBA" id="ARBA00022692"/>
    </source>
</evidence>
<name>A0A7C3PJI6_9CYAN</name>
<keyword evidence="4 7" id="KW-0812">Transmembrane</keyword>
<evidence type="ECO:0000259" key="8">
    <source>
        <dbReference type="Pfam" id="PF00482"/>
    </source>
</evidence>
<protein>
    <submittedName>
        <fullName evidence="9">Bacterial type II secretion system protein F domain protein</fullName>
    </submittedName>
</protein>
<comment type="subcellular location">
    <subcellularLocation>
        <location evidence="1">Cell membrane</location>
        <topology evidence="1">Multi-pass membrane protein</topology>
    </subcellularLocation>
</comment>
<dbReference type="InterPro" id="IPR042094">
    <property type="entry name" value="T2SS_GspF_sf"/>
</dbReference>
<feature type="transmembrane region" description="Helical" evidence="7">
    <location>
        <begin position="143"/>
        <end position="162"/>
    </location>
</feature>
<dbReference type="GO" id="GO:0005886">
    <property type="term" value="C:plasma membrane"/>
    <property type="evidence" value="ECO:0007669"/>
    <property type="project" value="UniProtKB-SubCell"/>
</dbReference>
<gene>
    <name evidence="9" type="ORF">ENR64_27560</name>
</gene>
<evidence type="ECO:0000256" key="3">
    <source>
        <dbReference type="ARBA" id="ARBA00022475"/>
    </source>
</evidence>
<evidence type="ECO:0000256" key="7">
    <source>
        <dbReference type="SAM" id="Phobius"/>
    </source>
</evidence>
<dbReference type="PANTHER" id="PTHR30012">
    <property type="entry name" value="GENERAL SECRETION PATHWAY PROTEIN"/>
    <property type="match status" value="1"/>
</dbReference>
<evidence type="ECO:0000313" key="9">
    <source>
        <dbReference type="EMBL" id="HFN01436.1"/>
    </source>
</evidence>
<feature type="transmembrane region" description="Helical" evidence="7">
    <location>
        <begin position="291"/>
        <end position="313"/>
    </location>
</feature>
<dbReference type="AlphaFoldDB" id="A0A7C3PJI6"/>
<evidence type="ECO:0000256" key="5">
    <source>
        <dbReference type="ARBA" id="ARBA00022989"/>
    </source>
</evidence>
<feature type="domain" description="Type II secretion system protein GspF" evidence="8">
    <location>
        <begin position="14"/>
        <end position="130"/>
    </location>
</feature>
<comment type="caution">
    <text evidence="9">The sequence shown here is derived from an EMBL/GenBank/DDBJ whole genome shotgun (WGS) entry which is preliminary data.</text>
</comment>
<accession>A0A7C3PJI6</accession>
<reference evidence="9" key="1">
    <citation type="journal article" date="2020" name="mSystems">
        <title>Genome- and Community-Level Interaction Insights into Carbon Utilization and Element Cycling Functions of Hydrothermarchaeota in Hydrothermal Sediment.</title>
        <authorList>
            <person name="Zhou Z."/>
            <person name="Liu Y."/>
            <person name="Xu W."/>
            <person name="Pan J."/>
            <person name="Luo Z.H."/>
            <person name="Li M."/>
        </authorList>
    </citation>
    <scope>NUCLEOTIDE SEQUENCE [LARGE SCALE GENOMIC DNA]</scope>
    <source>
        <strain evidence="9">SpSt-418</strain>
    </source>
</reference>
<dbReference type="InterPro" id="IPR018076">
    <property type="entry name" value="T2SS_GspF_dom"/>
</dbReference>
<feature type="domain" description="Type II secretion system protein GspF" evidence="8">
    <location>
        <begin position="192"/>
        <end position="304"/>
    </location>
</feature>
<feature type="transmembrane region" description="Helical" evidence="7">
    <location>
        <begin position="112"/>
        <end position="131"/>
    </location>
</feature>